<reference evidence="2 3" key="1">
    <citation type="submission" date="2022-06" db="EMBL/GenBank/DDBJ databases">
        <title>Genomic Encyclopedia of Type Strains, Phase I: the one thousand microbial genomes (KMG-I) project.</title>
        <authorList>
            <person name="Kyrpides N."/>
        </authorList>
    </citation>
    <scope>NUCLEOTIDE SEQUENCE [LARGE SCALE GENOMIC DNA]</scope>
    <source>
        <strain evidence="2 3">DSM 43889</strain>
    </source>
</reference>
<dbReference type="EMBL" id="AUBJ02000001">
    <property type="protein sequence ID" value="MCP2330070.1"/>
    <property type="molecule type" value="Genomic_DNA"/>
</dbReference>
<evidence type="ECO:0000313" key="2">
    <source>
        <dbReference type="EMBL" id="MCP2330070.1"/>
    </source>
</evidence>
<name>A0ABT1JC51_ACTCY</name>
<gene>
    <name evidence="2" type="ORF">G443_000340</name>
</gene>
<dbReference type="SUPFAM" id="SSF51556">
    <property type="entry name" value="Metallo-dependent hydrolases"/>
    <property type="match status" value="1"/>
</dbReference>
<dbReference type="Gene3D" id="2.30.40.10">
    <property type="entry name" value="Urease, subunit C, domain 1"/>
    <property type="match status" value="1"/>
</dbReference>
<sequence length="548" mass="57598">MTPTYHRPTTLLRGGRIHSPASPDATAMAIVDDTVVWVGHDAAAMALYGDDAEIIDLAGAFVAPAFVDAHVHATATGLLLQGLDLTGCRSLPEVLDALARYRADHPGEVIWGHGWDETSWPERRVPSRAEIDAACAGAPVYLSRIDVHSALVSTAMLDAAPSARTSAGYHPTGPLTTEAHHLVRRVAQDSLTPAQRHRAQLAFLRHAASRGIAAVHECAGPDISSPADLTELLGLSLEPDLPDLVGYWGELDGLGAARELGAAGLAGDLFVDGALGSRTAHLHSRYADAEHNGLSYLDADQIARHLVACSRHGLQAGFHVIGDAATSAVVRGFELAEDVLGLPALVAGRHRLEHLEMVDAHQAAQLARWGVVASMQPNFDAAWGGSEGMYAARLGAERAAGLNPFAMLAAAGVTLAFGSDTPVTPVDPWSAVRAAVHHRTPGSGISPRAAFTAHTRGGWRAAGQADDLLGTLVPGAPATYAVWEAGELVGPATDSRVARWSTDPRSRVPRLPRLDAEAELPRCLRTVLRGQVIYDHESAGDATLDAVG</sequence>
<feature type="domain" description="Amidohydrolase 3" evidence="1">
    <location>
        <begin position="53"/>
        <end position="534"/>
    </location>
</feature>
<dbReference type="InterPro" id="IPR033932">
    <property type="entry name" value="YtcJ-like"/>
</dbReference>
<dbReference type="InterPro" id="IPR013108">
    <property type="entry name" value="Amidohydro_3"/>
</dbReference>
<comment type="caution">
    <text evidence="2">The sequence shown here is derived from an EMBL/GenBank/DDBJ whole genome shotgun (WGS) entry which is preliminary data.</text>
</comment>
<dbReference type="SUPFAM" id="SSF51338">
    <property type="entry name" value="Composite domain of metallo-dependent hydrolases"/>
    <property type="match status" value="1"/>
</dbReference>
<dbReference type="Gene3D" id="3.20.20.140">
    <property type="entry name" value="Metal-dependent hydrolases"/>
    <property type="match status" value="1"/>
</dbReference>
<dbReference type="PANTHER" id="PTHR22642:SF2">
    <property type="entry name" value="PROTEIN LONG AFTER FAR-RED 3"/>
    <property type="match status" value="1"/>
</dbReference>
<protein>
    <recommendedName>
        <fullName evidence="1">Amidohydrolase 3 domain-containing protein</fullName>
    </recommendedName>
</protein>
<dbReference type="CDD" id="cd01300">
    <property type="entry name" value="YtcJ_like"/>
    <property type="match status" value="1"/>
</dbReference>
<dbReference type="Proteomes" id="UP000791080">
    <property type="component" value="Unassembled WGS sequence"/>
</dbReference>
<dbReference type="Gene3D" id="3.10.310.70">
    <property type="match status" value="1"/>
</dbReference>
<dbReference type="InterPro" id="IPR011059">
    <property type="entry name" value="Metal-dep_hydrolase_composite"/>
</dbReference>
<keyword evidence="3" id="KW-1185">Reference proteome</keyword>
<accession>A0ABT1JC51</accession>
<organism evidence="2 3">
    <name type="scientific">Actinoalloteichus caeruleus DSM 43889</name>
    <dbReference type="NCBI Taxonomy" id="1120930"/>
    <lineage>
        <taxon>Bacteria</taxon>
        <taxon>Bacillati</taxon>
        <taxon>Actinomycetota</taxon>
        <taxon>Actinomycetes</taxon>
        <taxon>Pseudonocardiales</taxon>
        <taxon>Pseudonocardiaceae</taxon>
        <taxon>Actinoalloteichus</taxon>
        <taxon>Actinoalloteichus cyanogriseus</taxon>
    </lineage>
</organism>
<evidence type="ECO:0000259" key="1">
    <source>
        <dbReference type="Pfam" id="PF07969"/>
    </source>
</evidence>
<dbReference type="PANTHER" id="PTHR22642">
    <property type="entry name" value="IMIDAZOLONEPROPIONASE"/>
    <property type="match status" value="1"/>
</dbReference>
<dbReference type="RefSeq" id="WP_026419781.1">
    <property type="nucleotide sequence ID" value="NZ_AUBJ02000001.1"/>
</dbReference>
<dbReference type="InterPro" id="IPR032466">
    <property type="entry name" value="Metal_Hydrolase"/>
</dbReference>
<dbReference type="Pfam" id="PF07969">
    <property type="entry name" value="Amidohydro_3"/>
    <property type="match status" value="1"/>
</dbReference>
<proteinExistence type="predicted"/>
<evidence type="ECO:0000313" key="3">
    <source>
        <dbReference type="Proteomes" id="UP000791080"/>
    </source>
</evidence>